<evidence type="ECO:0000313" key="2">
    <source>
        <dbReference type="Proteomes" id="UP000092713"/>
    </source>
</evidence>
<name>A0A1A7BXT7_9BURK</name>
<gene>
    <name evidence="1" type="ORF">ASR47_1005287</name>
</gene>
<dbReference type="AlphaFoldDB" id="A0A1A7BXT7"/>
<reference evidence="1 2" key="1">
    <citation type="submission" date="2016-04" db="EMBL/GenBank/DDBJ databases">
        <title>Draft genome sequence of Janthinobacterium psychrotolerans sp. nov., isolated from freshwater sediments in Denmark.</title>
        <authorList>
            <person name="Gong X."/>
            <person name="Skrivergaard S."/>
            <person name="Korsgaard B.S."/>
            <person name="Schreiber L."/>
            <person name="Marshall I.P."/>
            <person name="Finster K."/>
            <person name="Schramm A."/>
        </authorList>
    </citation>
    <scope>NUCLEOTIDE SEQUENCE [LARGE SCALE GENOMIC DNA]</scope>
    <source>
        <strain evidence="1 2">S3-2</strain>
    </source>
</reference>
<organism evidence="1 2">
    <name type="scientific">Janthinobacterium psychrotolerans</name>
    <dbReference type="NCBI Taxonomy" id="1747903"/>
    <lineage>
        <taxon>Bacteria</taxon>
        <taxon>Pseudomonadati</taxon>
        <taxon>Pseudomonadota</taxon>
        <taxon>Betaproteobacteria</taxon>
        <taxon>Burkholderiales</taxon>
        <taxon>Oxalobacteraceae</taxon>
        <taxon>Janthinobacterium</taxon>
    </lineage>
</organism>
<dbReference type="STRING" id="1747903.ASR47_1005287"/>
<dbReference type="RefSeq" id="WP_150127866.1">
    <property type="nucleotide sequence ID" value="NZ_LOCQ01000058.1"/>
</dbReference>
<protein>
    <submittedName>
        <fullName evidence="1">Uncharacterized protein</fullName>
    </submittedName>
</protein>
<sequence length="401" mass="43678">MTIFEYRRFLLALCACMACGVLATVALVVIVDPYGLYRVVDRPGFNAVKPGLSRYQVQIKQAHALRLRPRVIILGNSRAEIGFDPAAPAFAAAHGTVYNLAIPGTGLGTSHHQLVQLLAAGVKPATVILGVEFMDFLALTSPSTASAKPAGAPDWQAPWQFDALFSLASVRDAIHTLRIQHDAEAATLSPAGFNPLRDYGAHVRIDGYHKMFEQRARENAATLKRKSVTALTQEDFQLLRALLVQASASDAAVKLVIYPYHAQWLAMLEAAGLWPLFEQWKAQLVREIAGVEASHPGAAITLHDFSGFGTYNCERIPAAGERNAATRWYWEAGHFKKALGDVVLARLLSQPGLGLDSSSLVANTRRIAAERLECMATQPGVFSSATKMFDPRDRPRGEKPL</sequence>
<dbReference type="EMBL" id="LOCQ01000058">
    <property type="protein sequence ID" value="OBV38332.1"/>
    <property type="molecule type" value="Genomic_DNA"/>
</dbReference>
<dbReference type="OrthoDB" id="7324894at2"/>
<evidence type="ECO:0000313" key="1">
    <source>
        <dbReference type="EMBL" id="OBV38332.1"/>
    </source>
</evidence>
<keyword evidence="2" id="KW-1185">Reference proteome</keyword>
<dbReference type="Proteomes" id="UP000092713">
    <property type="component" value="Unassembled WGS sequence"/>
</dbReference>
<dbReference type="PATRIC" id="fig|1747903.4.peg.1878"/>
<proteinExistence type="predicted"/>
<comment type="caution">
    <text evidence="1">The sequence shown here is derived from an EMBL/GenBank/DDBJ whole genome shotgun (WGS) entry which is preliminary data.</text>
</comment>
<accession>A0A1A7BXT7</accession>